<dbReference type="Proteomes" id="UP000287651">
    <property type="component" value="Unassembled WGS sequence"/>
</dbReference>
<dbReference type="AlphaFoldDB" id="A0A427AHL0"/>
<reference evidence="1 2" key="1">
    <citation type="journal article" date="2014" name="Agronomy (Basel)">
        <title>A Draft Genome Sequence for Ensete ventricosum, the Drought-Tolerant Tree Against Hunger.</title>
        <authorList>
            <person name="Harrison J."/>
            <person name="Moore K.A."/>
            <person name="Paszkiewicz K."/>
            <person name="Jones T."/>
            <person name="Grant M."/>
            <person name="Ambacheew D."/>
            <person name="Muzemil S."/>
            <person name="Studholme D.J."/>
        </authorList>
    </citation>
    <scope>NUCLEOTIDE SEQUENCE [LARGE SCALE GENOMIC DNA]</scope>
</reference>
<accession>A0A427AHL0</accession>
<evidence type="ECO:0000313" key="1">
    <source>
        <dbReference type="EMBL" id="RRT75704.1"/>
    </source>
</evidence>
<sequence>MTTSTVAIIVELGNLNRAPSWSLCRGKLWYYICLRVVSSRYSRDDKVFESVSEAMRLGQLRVSEDFGSFDL</sequence>
<evidence type="ECO:0000313" key="2">
    <source>
        <dbReference type="Proteomes" id="UP000287651"/>
    </source>
</evidence>
<gene>
    <name evidence="1" type="ORF">B296_00010745</name>
</gene>
<proteinExistence type="predicted"/>
<organism evidence="1 2">
    <name type="scientific">Ensete ventricosum</name>
    <name type="common">Abyssinian banana</name>
    <name type="synonym">Musa ensete</name>
    <dbReference type="NCBI Taxonomy" id="4639"/>
    <lineage>
        <taxon>Eukaryota</taxon>
        <taxon>Viridiplantae</taxon>
        <taxon>Streptophyta</taxon>
        <taxon>Embryophyta</taxon>
        <taxon>Tracheophyta</taxon>
        <taxon>Spermatophyta</taxon>
        <taxon>Magnoliopsida</taxon>
        <taxon>Liliopsida</taxon>
        <taxon>Zingiberales</taxon>
        <taxon>Musaceae</taxon>
        <taxon>Ensete</taxon>
    </lineage>
</organism>
<comment type="caution">
    <text evidence="1">The sequence shown here is derived from an EMBL/GenBank/DDBJ whole genome shotgun (WGS) entry which is preliminary data.</text>
</comment>
<dbReference type="EMBL" id="AMZH03002400">
    <property type="protein sequence ID" value="RRT75704.1"/>
    <property type="molecule type" value="Genomic_DNA"/>
</dbReference>
<name>A0A427AHL0_ENSVE</name>
<protein>
    <submittedName>
        <fullName evidence="1">Uncharacterized protein</fullName>
    </submittedName>
</protein>